<dbReference type="GO" id="GO:0005886">
    <property type="term" value="C:plasma membrane"/>
    <property type="evidence" value="ECO:0007669"/>
    <property type="project" value="UniProtKB-ARBA"/>
</dbReference>
<dbReference type="PANTHER" id="PTHR33514">
    <property type="entry name" value="PROTEIN ABCI12, CHLOROPLASTIC"/>
    <property type="match status" value="1"/>
</dbReference>
<comment type="similarity">
    <text evidence="2">Belongs to the CbiQ family.</text>
</comment>
<evidence type="ECO:0000256" key="3">
    <source>
        <dbReference type="ARBA" id="ARBA00022692"/>
    </source>
</evidence>
<dbReference type="AlphaFoldDB" id="A0A0J6C889"/>
<keyword evidence="4 6" id="KW-1133">Transmembrane helix</keyword>
<evidence type="ECO:0000313" key="8">
    <source>
        <dbReference type="EMBL" id="CUI85481.1"/>
    </source>
</evidence>
<dbReference type="EMBL" id="CYTV01000006">
    <property type="protein sequence ID" value="CUI85481.1"/>
    <property type="molecule type" value="Genomic_DNA"/>
</dbReference>
<evidence type="ECO:0000313" key="10">
    <source>
        <dbReference type="Proteomes" id="UP000092950"/>
    </source>
</evidence>
<dbReference type="EMBL" id="CP016440">
    <property type="protein sequence ID" value="ANY15438.1"/>
    <property type="molecule type" value="Genomic_DNA"/>
</dbReference>
<dbReference type="KEGG" id="bpdz:BBN53_05745"/>
<gene>
    <name evidence="8" type="primary">bioN</name>
    <name evidence="7" type="ORF">BBN53_05745</name>
    <name evidence="8" type="ORF">ERS370011_02559</name>
</gene>
<accession>A0A0M7FT22</accession>
<dbReference type="Proteomes" id="UP000053096">
    <property type="component" value="Unassembled WGS sequence"/>
</dbReference>
<proteinExistence type="inferred from homology"/>
<feature type="transmembrane region" description="Helical" evidence="6">
    <location>
        <begin position="12"/>
        <end position="34"/>
    </location>
</feature>
<reference evidence="7 10" key="2">
    <citation type="submission" date="2016-07" db="EMBL/GenBank/DDBJ databases">
        <title>Complete genome sequences of Bordetella pseudohinzii.</title>
        <authorList>
            <person name="Spilker T."/>
            <person name="Darrah R."/>
            <person name="LiPuma J.J."/>
        </authorList>
    </citation>
    <scope>NUCLEOTIDE SEQUENCE [LARGE SCALE GENOMIC DNA]</scope>
    <source>
        <strain evidence="7 10">HI4681</strain>
    </source>
</reference>
<reference evidence="8 9" key="1">
    <citation type="submission" date="2015-09" db="EMBL/GenBank/DDBJ databases">
        <authorList>
            <person name="Jackson K.R."/>
            <person name="Lunt B.L."/>
            <person name="Fisher J.N.B."/>
            <person name="Gardner A.V."/>
            <person name="Bailey M.E."/>
            <person name="Deus L.M."/>
            <person name="Earl A.S."/>
            <person name="Gibby P.D."/>
            <person name="Hartmann K.A."/>
            <person name="Liu J.E."/>
            <person name="Manci A.M."/>
            <person name="Nielsen D.A."/>
            <person name="Solomon M.B."/>
            <person name="Breakwell D.P."/>
            <person name="Burnett S.H."/>
            <person name="Grose J.H."/>
        </authorList>
    </citation>
    <scope>NUCLEOTIDE SEQUENCE [LARGE SCALE GENOMIC DNA]</scope>
    <source>
        <strain evidence="8 9">2789STDY5608636</strain>
    </source>
</reference>
<feature type="transmembrane region" description="Helical" evidence="6">
    <location>
        <begin position="40"/>
        <end position="56"/>
    </location>
</feature>
<protein>
    <submittedName>
        <fullName evidence="7">Cobalt ABC transporter</fullName>
    </submittedName>
    <submittedName>
        <fullName evidence="8">Energy-coupling factor transporter transmembrane protein BioN</fullName>
    </submittedName>
</protein>
<keyword evidence="5 6" id="KW-0472">Membrane</keyword>
<dbReference type="Proteomes" id="UP000092950">
    <property type="component" value="Chromosome"/>
</dbReference>
<evidence type="ECO:0000256" key="1">
    <source>
        <dbReference type="ARBA" id="ARBA00004141"/>
    </source>
</evidence>
<evidence type="ECO:0000256" key="6">
    <source>
        <dbReference type="SAM" id="Phobius"/>
    </source>
</evidence>
<evidence type="ECO:0000256" key="2">
    <source>
        <dbReference type="ARBA" id="ARBA00008564"/>
    </source>
</evidence>
<dbReference type="OrthoDB" id="8635523at2"/>
<keyword evidence="10" id="KW-1185">Reference proteome</keyword>
<dbReference type="RefSeq" id="WP_043212553.1">
    <property type="nucleotide sequence ID" value="NZ_CAJGUP010000140.1"/>
</dbReference>
<evidence type="ECO:0000256" key="5">
    <source>
        <dbReference type="ARBA" id="ARBA00023136"/>
    </source>
</evidence>
<name>A0A0J6C889_9BORD</name>
<organism evidence="8 9">
    <name type="scientific">Bordetella pseudohinzii</name>
    <dbReference type="NCBI Taxonomy" id="1331258"/>
    <lineage>
        <taxon>Bacteria</taxon>
        <taxon>Pseudomonadati</taxon>
        <taxon>Pseudomonadota</taxon>
        <taxon>Betaproteobacteria</taxon>
        <taxon>Burkholderiales</taxon>
        <taxon>Alcaligenaceae</taxon>
        <taxon>Bordetella</taxon>
    </lineage>
</organism>
<accession>A0A0J6C889</accession>
<dbReference type="CDD" id="cd16914">
    <property type="entry name" value="EcfT"/>
    <property type="match status" value="1"/>
</dbReference>
<dbReference type="PANTHER" id="PTHR33514:SF13">
    <property type="entry name" value="PROTEIN ABCI12, CHLOROPLASTIC"/>
    <property type="match status" value="1"/>
</dbReference>
<comment type="subcellular location">
    <subcellularLocation>
        <location evidence="1">Membrane</location>
        <topology evidence="1">Multi-pass membrane protein</topology>
    </subcellularLocation>
</comment>
<evidence type="ECO:0000313" key="9">
    <source>
        <dbReference type="Proteomes" id="UP000053096"/>
    </source>
</evidence>
<sequence>MMEPLYTPGDTLLHRLPAGLKLGLLMAAGAGLFALNDARGLGLACLAAAGLVAVCRPRPARLWRQVRGLLLILAAVGLFTGWAQGLEAALAVLARSAALIGLAMAVTLSTPVPAMLTAIERGLAPLSRWVDPARVSLAFALCLRFVPEIWHNYQEIREAQAARGLGHHPLALLVPLIVRTLKRAEEVAQAIDARS</sequence>
<keyword evidence="3 6" id="KW-0812">Transmembrane</keyword>
<dbReference type="Pfam" id="PF02361">
    <property type="entry name" value="CbiQ"/>
    <property type="match status" value="1"/>
</dbReference>
<feature type="transmembrane region" description="Helical" evidence="6">
    <location>
        <begin position="68"/>
        <end position="85"/>
    </location>
</feature>
<evidence type="ECO:0000256" key="4">
    <source>
        <dbReference type="ARBA" id="ARBA00022989"/>
    </source>
</evidence>
<evidence type="ECO:0000313" key="7">
    <source>
        <dbReference type="EMBL" id="ANY15438.1"/>
    </source>
</evidence>
<dbReference type="InterPro" id="IPR003339">
    <property type="entry name" value="ABC/ECF_trnsptr_transmembrane"/>
</dbReference>
<feature type="transmembrane region" description="Helical" evidence="6">
    <location>
        <begin position="97"/>
        <end position="119"/>
    </location>
</feature>